<dbReference type="EMBL" id="JBBMEP010000006">
    <property type="protein sequence ID" value="MEQ2376574.1"/>
    <property type="molecule type" value="Genomic_DNA"/>
</dbReference>
<dbReference type="InterPro" id="IPR001789">
    <property type="entry name" value="Sig_transdc_resp-reg_receiver"/>
</dbReference>
<dbReference type="PROSITE" id="PS50110">
    <property type="entry name" value="RESPONSE_REGULATORY"/>
    <property type="match status" value="1"/>
</dbReference>
<sequence length="176" mass="19601">MQCTAFRSPLDLLAEIEKGTRYDILFLDVIMPAENGITAAKEIRQYDNVVKIIFLTSSAEFAVESYVVGAYFYQLKPIWEDSFFRLTDSVIAECRRADQRSLILRCKTGISRIDLDQLLYCEVLGRAAGCHRAGRHPAAAAGTGALDRAFGARAVALFAQAAAAVRRGRQRRFLPH</sequence>
<keyword evidence="6" id="KW-1185">Reference proteome</keyword>
<comment type="function">
    <text evidence="2">May play the central regulatory role in sporulation. It may be an element of the effector pathway responsible for the activation of sporulation genes in response to nutritional stress. Spo0A may act in concert with spo0H (a sigma factor) to control the expression of some genes that are critical to the sporulation process.</text>
</comment>
<dbReference type="Gene3D" id="3.40.50.2300">
    <property type="match status" value="1"/>
</dbReference>
<organism evidence="5 6">
    <name type="scientific">Faecalibacterium faecis</name>
    <dbReference type="NCBI Taxonomy" id="3133157"/>
    <lineage>
        <taxon>Bacteria</taxon>
        <taxon>Bacillati</taxon>
        <taxon>Bacillota</taxon>
        <taxon>Clostridia</taxon>
        <taxon>Eubacteriales</taxon>
        <taxon>Oscillospiraceae</taxon>
        <taxon>Faecalibacterium</taxon>
    </lineage>
</organism>
<evidence type="ECO:0000256" key="2">
    <source>
        <dbReference type="ARBA" id="ARBA00024867"/>
    </source>
</evidence>
<dbReference type="SUPFAM" id="SSF52172">
    <property type="entry name" value="CheY-like"/>
    <property type="match status" value="1"/>
</dbReference>
<evidence type="ECO:0000313" key="6">
    <source>
        <dbReference type="Proteomes" id="UP001496146"/>
    </source>
</evidence>
<feature type="domain" description="Response regulatory" evidence="4">
    <location>
        <begin position="1"/>
        <end position="91"/>
    </location>
</feature>
<dbReference type="Pfam" id="PF00072">
    <property type="entry name" value="Response_reg"/>
    <property type="match status" value="1"/>
</dbReference>
<gene>
    <name evidence="5" type="ORF">WMO17_04190</name>
</gene>
<comment type="caution">
    <text evidence="5">The sequence shown here is derived from an EMBL/GenBank/DDBJ whole genome shotgun (WGS) entry which is preliminary data.</text>
</comment>
<evidence type="ECO:0000259" key="4">
    <source>
        <dbReference type="PROSITE" id="PS50110"/>
    </source>
</evidence>
<keyword evidence="3" id="KW-0597">Phosphoprotein</keyword>
<dbReference type="Proteomes" id="UP001496146">
    <property type="component" value="Unassembled WGS sequence"/>
</dbReference>
<proteinExistence type="predicted"/>
<protein>
    <recommendedName>
        <fullName evidence="1">Stage 0 sporulation protein A homolog</fullName>
    </recommendedName>
</protein>
<dbReference type="RefSeq" id="WP_349137577.1">
    <property type="nucleotide sequence ID" value="NZ_JBBMEP010000006.1"/>
</dbReference>
<evidence type="ECO:0000256" key="3">
    <source>
        <dbReference type="PROSITE-ProRule" id="PRU00169"/>
    </source>
</evidence>
<name>A0ABV1BLD5_9FIRM</name>
<reference evidence="5 6" key="1">
    <citation type="submission" date="2024-03" db="EMBL/GenBank/DDBJ databases">
        <title>Human intestinal bacterial collection.</title>
        <authorList>
            <person name="Pauvert C."/>
            <person name="Hitch T.C.A."/>
            <person name="Clavel T."/>
        </authorList>
    </citation>
    <scope>NUCLEOTIDE SEQUENCE [LARGE SCALE GENOMIC DNA]</scope>
    <source>
        <strain evidence="5 6">CLA-JM-H7-B</strain>
    </source>
</reference>
<dbReference type="InterPro" id="IPR011006">
    <property type="entry name" value="CheY-like_superfamily"/>
</dbReference>
<accession>A0ABV1BLD5</accession>
<evidence type="ECO:0000313" key="5">
    <source>
        <dbReference type="EMBL" id="MEQ2376574.1"/>
    </source>
</evidence>
<feature type="modified residue" description="4-aspartylphosphate" evidence="3">
    <location>
        <position position="28"/>
    </location>
</feature>
<evidence type="ECO:0000256" key="1">
    <source>
        <dbReference type="ARBA" id="ARBA00018672"/>
    </source>
</evidence>